<proteinExistence type="evidence at transcript level"/>
<dbReference type="InterPro" id="IPR003165">
    <property type="entry name" value="Piwi"/>
</dbReference>
<dbReference type="AlphaFoldDB" id="A0A385JHK3"/>
<evidence type="ECO:0000256" key="7">
    <source>
        <dbReference type="SAM" id="MobiDB-lite"/>
    </source>
</evidence>
<feature type="compositionally biased region" description="Gly residues" evidence="7">
    <location>
        <begin position="142"/>
        <end position="161"/>
    </location>
</feature>
<reference evidence="10" key="1">
    <citation type="journal article" date="2018" name="New Phytol.">
        <title>Genetic variants in microRNA biogenesis genes as novel indicators for secondary growth in Populus.</title>
        <authorList>
            <person name="Chen B."/>
            <person name="Chen J."/>
            <person name="Du Q."/>
            <person name="Zhou D."/>
            <person name="Wang L."/>
            <person name="Xie J."/>
            <person name="Li Y."/>
            <person name="Zhang D."/>
        </authorList>
    </citation>
    <scope>NUCLEOTIDE SEQUENCE</scope>
</reference>
<dbReference type="Pfam" id="PF16486">
    <property type="entry name" value="ArgoN"/>
    <property type="match status" value="1"/>
</dbReference>
<dbReference type="SMART" id="SM01163">
    <property type="entry name" value="DUF1785"/>
    <property type="match status" value="1"/>
</dbReference>
<dbReference type="SMART" id="SM00949">
    <property type="entry name" value="PAZ"/>
    <property type="match status" value="1"/>
</dbReference>
<name>A0A385JHK3_POPTO</name>
<comment type="similarity">
    <text evidence="1">Belongs to the argonaute family. Ago subfamily.</text>
</comment>
<evidence type="ECO:0000259" key="9">
    <source>
        <dbReference type="PROSITE" id="PS50822"/>
    </source>
</evidence>
<dbReference type="CDD" id="cd02846">
    <property type="entry name" value="PAZ_argonaute_like"/>
    <property type="match status" value="1"/>
</dbReference>
<keyword evidence="6" id="KW-0687">Ribonucleoprotein</keyword>
<gene>
    <name evidence="10" type="primary">AGO2-1</name>
    <name evidence="10" type="ORF">Potri.012G118700</name>
</gene>
<dbReference type="InterPro" id="IPR003100">
    <property type="entry name" value="PAZ_dom"/>
</dbReference>
<keyword evidence="3" id="KW-0810">Translation regulation</keyword>
<dbReference type="CDD" id="cd04657">
    <property type="entry name" value="Piwi_ago-like"/>
    <property type="match status" value="1"/>
</dbReference>
<dbReference type="SUPFAM" id="SSF53098">
    <property type="entry name" value="Ribonuclease H-like"/>
    <property type="match status" value="1"/>
</dbReference>
<feature type="compositionally biased region" description="Gly residues" evidence="7">
    <location>
        <begin position="124"/>
        <end position="134"/>
    </location>
</feature>
<dbReference type="GO" id="GO:0003723">
    <property type="term" value="F:RNA binding"/>
    <property type="evidence" value="ECO:0007669"/>
    <property type="project" value="UniProtKB-KW"/>
</dbReference>
<dbReference type="GO" id="GO:0031047">
    <property type="term" value="P:regulatory ncRNA-mediated gene silencing"/>
    <property type="evidence" value="ECO:0007669"/>
    <property type="project" value="UniProtKB-KW"/>
</dbReference>
<evidence type="ECO:0000256" key="1">
    <source>
        <dbReference type="ARBA" id="ARBA00008201"/>
    </source>
</evidence>
<evidence type="ECO:0000256" key="3">
    <source>
        <dbReference type="ARBA" id="ARBA00022845"/>
    </source>
</evidence>
<organism evidence="10">
    <name type="scientific">Populus tomentosa</name>
    <name type="common">Chinese white poplar</name>
    <dbReference type="NCBI Taxonomy" id="118781"/>
    <lineage>
        <taxon>Eukaryota</taxon>
        <taxon>Viridiplantae</taxon>
        <taxon>Streptophyta</taxon>
        <taxon>Embryophyta</taxon>
        <taxon>Tracheophyta</taxon>
        <taxon>Spermatophyta</taxon>
        <taxon>Magnoliopsida</taxon>
        <taxon>eudicotyledons</taxon>
        <taxon>Gunneridae</taxon>
        <taxon>Pentapetalae</taxon>
        <taxon>rosids</taxon>
        <taxon>fabids</taxon>
        <taxon>Malpighiales</taxon>
        <taxon>Salicaceae</taxon>
        <taxon>Saliceae</taxon>
        <taxon>Populus</taxon>
    </lineage>
</organism>
<evidence type="ECO:0000259" key="8">
    <source>
        <dbReference type="PROSITE" id="PS50821"/>
    </source>
</evidence>
<feature type="region of interest" description="Disordered" evidence="7">
    <location>
        <begin position="1"/>
        <end position="195"/>
    </location>
</feature>
<feature type="domain" description="PAZ" evidence="8">
    <location>
        <begin position="398"/>
        <end position="511"/>
    </location>
</feature>
<dbReference type="FunFam" id="2.170.260.10:FF:000008">
    <property type="entry name" value="Protein argonaute 7"/>
    <property type="match status" value="1"/>
</dbReference>
<dbReference type="PROSITE" id="PS50821">
    <property type="entry name" value="PAZ"/>
    <property type="match status" value="1"/>
</dbReference>
<dbReference type="Gene3D" id="3.40.50.2300">
    <property type="match status" value="1"/>
</dbReference>
<dbReference type="Pfam" id="PF02170">
    <property type="entry name" value="PAZ"/>
    <property type="match status" value="1"/>
</dbReference>
<dbReference type="InterPro" id="IPR032474">
    <property type="entry name" value="Argonaute_N"/>
</dbReference>
<dbReference type="GO" id="GO:0051607">
    <property type="term" value="P:defense response to virus"/>
    <property type="evidence" value="ECO:0007669"/>
    <property type="project" value="UniProtKB-ARBA"/>
</dbReference>
<evidence type="ECO:0000313" key="10">
    <source>
        <dbReference type="EMBL" id="AXY97481.1"/>
    </source>
</evidence>
<evidence type="ECO:0000256" key="2">
    <source>
        <dbReference type="ARBA" id="ARBA00022491"/>
    </source>
</evidence>
<dbReference type="GO" id="GO:0006417">
    <property type="term" value="P:regulation of translation"/>
    <property type="evidence" value="ECO:0007669"/>
    <property type="project" value="UniProtKB-KW"/>
</dbReference>
<dbReference type="SUPFAM" id="SSF101690">
    <property type="entry name" value="PAZ domain"/>
    <property type="match status" value="1"/>
</dbReference>
<keyword evidence="2" id="KW-0678">Repressor</keyword>
<accession>A0A385JHK3</accession>
<dbReference type="Gene3D" id="3.30.420.10">
    <property type="entry name" value="Ribonuclease H-like superfamily/Ribonuclease H"/>
    <property type="match status" value="1"/>
</dbReference>
<feature type="domain" description="Piwi" evidence="9">
    <location>
        <begin position="696"/>
        <end position="992"/>
    </location>
</feature>
<dbReference type="InterPro" id="IPR014811">
    <property type="entry name" value="ArgoL1"/>
</dbReference>
<dbReference type="InterPro" id="IPR036085">
    <property type="entry name" value="PAZ_dom_sf"/>
</dbReference>
<dbReference type="Pfam" id="PF08699">
    <property type="entry name" value="ArgoL1"/>
    <property type="match status" value="1"/>
</dbReference>
<dbReference type="InterPro" id="IPR045246">
    <property type="entry name" value="Piwi_ago-like"/>
</dbReference>
<dbReference type="PROSITE" id="PS50822">
    <property type="entry name" value="PIWI"/>
    <property type="match status" value="1"/>
</dbReference>
<feature type="compositionally biased region" description="Gly residues" evidence="7">
    <location>
        <begin position="1"/>
        <end position="105"/>
    </location>
</feature>
<dbReference type="InterPro" id="IPR012337">
    <property type="entry name" value="RNaseH-like_sf"/>
</dbReference>
<feature type="compositionally biased region" description="Polar residues" evidence="7">
    <location>
        <begin position="174"/>
        <end position="185"/>
    </location>
</feature>
<evidence type="ECO:0000256" key="5">
    <source>
        <dbReference type="ARBA" id="ARBA00023158"/>
    </source>
</evidence>
<dbReference type="Gene3D" id="2.170.260.10">
    <property type="entry name" value="paz domain"/>
    <property type="match status" value="1"/>
</dbReference>
<evidence type="ECO:0000256" key="4">
    <source>
        <dbReference type="ARBA" id="ARBA00022884"/>
    </source>
</evidence>
<dbReference type="GO" id="GO:1990904">
    <property type="term" value="C:ribonucleoprotein complex"/>
    <property type="evidence" value="ECO:0007669"/>
    <property type="project" value="UniProtKB-KW"/>
</dbReference>
<sequence length="1039" mass="113808">MERGGYRGGGRGGHGGRNSGGRRGGYGGGRDGGRGGYDGGRGGSDGGRGGYDGGRGGTDGGRGGTDGGRGGHGGGRGGTDGGRGGTDGGRGGYGGGRGGTDGGRGGYEEGRGGYPRQHWRPNNQGGGGTPGQSVGGAWAARGGHGGDGGTPGQSLGGGGTPGQSVAPNMPKGLASSSSDNANRVSPVQRPDTGGKLAVRTPRLLVNHFPVKFSPKSIIRHYDVDIKQEVPPKHGRPGKISKSILTMIRDKLFTDDPSRFPLGKTAYDREKNIFSAVPLPTGTFRVEVSEAEDAKPRSYLFTIKLVNELQLRKLKDYLDGTLRSVPRDILQGMDVVVKEHPARTMISVGRGFHSVRAHQDYLGYGIIASKGCQHSLKPTSQGLALCLDYSVLSFHEPVSVIDFLTKHICGFNLNNFRRCRGDVEIALKGLKVRVTHRVTKQKYVIVGLTRDDTRDITFSQEDPDGKASQNVRLVDYFRQKYGRDIVHQDIPCLEMKSNMRNYVPMEYCVLVEGQVFPKEHLQRDEAQMLKDISLAKAKDRQKTICSMVRDGDGPFGGEIIRNFGMEVSVDMTPVVGRVIGPPELKLGAPNGRVMKVPVDEKCQWNLVGKGVVEGKPIERWAVLDFSSDDYQCPLNADHFIPKLIARCLKLGIRMEEPLFYEPTSMRLFSNSNVDRLRELLERVNGRARKISRGQLQFLLCVMSKKDPGYKYLKWICETKVGIVTQCCLSRSANKVNDQYLANIGLKINAKLGGSNAELSDRLPYFGDENHVMFIGADVNHPAARNTTSPSIAAVVGTTNWPAANRYAARVRPQDHRCEKILNFGDMCLELVEFYSRLNKAKPEKIVIFRDGVSEGQFDMVLNDELMDIKRAFRSIMYTPTITLIVAQKRHQTRLFLEDGGRIGNVSPGTVVDTKIVHPFEYDFYLCSHYGSLGTSKPTHYHVLWDEHGLSSDQLQKLIYDMCFTFARCTKPVSLVPPVYYADLVAYRGRLYHEAVMEGQSPSSVSSSSSSRTSSSLSVGASLEERFCMLHADLENIMYFV</sequence>
<dbReference type="SMART" id="SM00950">
    <property type="entry name" value="Piwi"/>
    <property type="match status" value="1"/>
</dbReference>
<keyword evidence="5" id="KW-0943">RNA-mediated gene silencing</keyword>
<dbReference type="EMBL" id="MF463224">
    <property type="protein sequence ID" value="AXY97481.1"/>
    <property type="molecule type" value="mRNA"/>
</dbReference>
<keyword evidence="4" id="KW-0694">RNA-binding</keyword>
<evidence type="ECO:0000256" key="6">
    <source>
        <dbReference type="ARBA" id="ARBA00023274"/>
    </source>
</evidence>
<dbReference type="Pfam" id="PF02171">
    <property type="entry name" value="Piwi"/>
    <property type="match status" value="1"/>
</dbReference>
<dbReference type="InterPro" id="IPR036397">
    <property type="entry name" value="RNaseH_sf"/>
</dbReference>
<protein>
    <submittedName>
        <fullName evidence="10">Argonaute family protein</fullName>
    </submittedName>
</protein>
<dbReference type="PANTHER" id="PTHR22891">
    <property type="entry name" value="EUKARYOTIC TRANSLATION INITIATION FACTOR 2C"/>
    <property type="match status" value="1"/>
</dbReference>